<evidence type="ECO:0000256" key="1">
    <source>
        <dbReference type="SAM" id="MobiDB-lite"/>
    </source>
</evidence>
<evidence type="ECO:0000313" key="2">
    <source>
        <dbReference type="EMBL" id="EFY89140.1"/>
    </source>
</evidence>
<reference evidence="2 3" key="1">
    <citation type="journal article" date="2011" name="PLoS Genet.">
        <title>Genome sequencing and comparative transcriptomics of the model entomopathogenic fungi Metarhizium anisopliae and M. acridum.</title>
        <authorList>
            <person name="Gao Q."/>
            <person name="Jin K."/>
            <person name="Ying S.H."/>
            <person name="Zhang Y."/>
            <person name="Xiao G."/>
            <person name="Shang Y."/>
            <person name="Duan Z."/>
            <person name="Hu X."/>
            <person name="Xie X.Q."/>
            <person name="Zhou G."/>
            <person name="Peng G."/>
            <person name="Luo Z."/>
            <person name="Huang W."/>
            <person name="Wang B."/>
            <person name="Fang W."/>
            <person name="Wang S."/>
            <person name="Zhong Y."/>
            <person name="Ma L.J."/>
            <person name="St Leger R.J."/>
            <person name="Zhao G.P."/>
            <person name="Pei Y."/>
            <person name="Feng M.G."/>
            <person name="Xia Y."/>
            <person name="Wang C."/>
        </authorList>
    </citation>
    <scope>NUCLEOTIDE SEQUENCE [LARGE SCALE GENOMIC DNA]</scope>
    <source>
        <strain evidence="2 3">CQMa 102</strain>
    </source>
</reference>
<keyword evidence="3" id="KW-1185">Reference proteome</keyword>
<dbReference type="KEGG" id="maw:19249038"/>
<feature type="compositionally biased region" description="Acidic residues" evidence="1">
    <location>
        <begin position="13"/>
        <end position="25"/>
    </location>
</feature>
<dbReference type="OrthoDB" id="3439669at2759"/>
<feature type="compositionally biased region" description="Basic and acidic residues" evidence="1">
    <location>
        <begin position="305"/>
        <end position="320"/>
    </location>
</feature>
<accession>E9E4C9</accession>
<dbReference type="HOGENOM" id="CLU_051215_0_0_1"/>
<dbReference type="eggNOG" id="ENOG502RMS9">
    <property type="taxonomic scope" value="Eukaryota"/>
</dbReference>
<feature type="compositionally biased region" description="Acidic residues" evidence="1">
    <location>
        <begin position="132"/>
        <end position="141"/>
    </location>
</feature>
<feature type="compositionally biased region" description="Low complexity" evidence="1">
    <location>
        <begin position="288"/>
        <end position="301"/>
    </location>
</feature>
<sequence>MAAALPELRDELVESDDDGEDEDDNNVGGSDTSSEDSEDEDEDEHEDSYVGDGSESGDSVEIILGSPGAVNHHQTTSVPGSPVILNYGAQRHSIPSPFEDNPGLYNNANSENGVTVEEDTMEHSLPNMIDLTLEDDEELDGHEDMQNETQNSSQTIRDDTMKAEPTSEDTGANTTLSPVPANANLNPSIQEESLFVDDNNGISNSTGEAADNNRTSLSPENDAMRAINAHVEDSQEHRSVARSNSGSEGNMFLSPTPYGQIVHQSTSTGARTVRSGISSLSLGGGDSNGSRSPSSESCASRTSKRSHDDNDKGSDRESGSRKRPRSEGPACVGLGSSMENCIEL</sequence>
<protein>
    <submittedName>
        <fullName evidence="2">Uncharacterized protein</fullName>
    </submittedName>
</protein>
<proteinExistence type="predicted"/>
<dbReference type="EMBL" id="GL698502">
    <property type="protein sequence ID" value="EFY89140.1"/>
    <property type="molecule type" value="Genomic_DNA"/>
</dbReference>
<feature type="compositionally biased region" description="Polar residues" evidence="1">
    <location>
        <begin position="200"/>
        <end position="219"/>
    </location>
</feature>
<dbReference type="GeneID" id="19249038"/>
<dbReference type="AlphaFoldDB" id="E9E4C9"/>
<feature type="compositionally biased region" description="Polar residues" evidence="1">
    <location>
        <begin position="168"/>
        <end position="185"/>
    </location>
</feature>
<gene>
    <name evidence="2" type="ORF">MAC_04727</name>
</gene>
<feature type="region of interest" description="Disordered" evidence="1">
    <location>
        <begin position="197"/>
        <end position="344"/>
    </location>
</feature>
<organism evidence="3">
    <name type="scientific">Metarhizium acridum (strain CQMa 102)</name>
    <dbReference type="NCBI Taxonomy" id="655827"/>
    <lineage>
        <taxon>Eukaryota</taxon>
        <taxon>Fungi</taxon>
        <taxon>Dikarya</taxon>
        <taxon>Ascomycota</taxon>
        <taxon>Pezizomycotina</taxon>
        <taxon>Sordariomycetes</taxon>
        <taxon>Hypocreomycetidae</taxon>
        <taxon>Hypocreales</taxon>
        <taxon>Clavicipitaceae</taxon>
        <taxon>Metarhizium</taxon>
    </lineage>
</organism>
<feature type="compositionally biased region" description="Acidic residues" evidence="1">
    <location>
        <begin position="33"/>
        <end position="46"/>
    </location>
</feature>
<evidence type="ECO:0000313" key="3">
    <source>
        <dbReference type="Proteomes" id="UP000002499"/>
    </source>
</evidence>
<feature type="region of interest" description="Disordered" evidence="1">
    <location>
        <begin position="132"/>
        <end position="185"/>
    </location>
</feature>
<feature type="region of interest" description="Disordered" evidence="1">
    <location>
        <begin position="1"/>
        <end position="120"/>
    </location>
</feature>
<feature type="compositionally biased region" description="Basic and acidic residues" evidence="1">
    <location>
        <begin position="230"/>
        <end position="239"/>
    </location>
</feature>
<dbReference type="InParanoid" id="E9E4C9"/>
<name>E9E4C9_METAQ</name>
<dbReference type="Proteomes" id="UP000002499">
    <property type="component" value="Unassembled WGS sequence"/>
</dbReference>
<feature type="compositionally biased region" description="Polar residues" evidence="1">
    <location>
        <begin position="104"/>
        <end position="113"/>
    </location>
</feature>